<feature type="chain" id="PRO_5042682454" description="GPI anchored protein" evidence="2">
    <location>
        <begin position="16"/>
        <end position="131"/>
    </location>
</feature>
<dbReference type="Proteomes" id="UP000661280">
    <property type="component" value="Chromosome 8"/>
</dbReference>
<sequence length="131" mass="13119">MFFRILALFAVTVLATLNDVTNQGTPAVKTVTTWETVTRSPVTTAVTKTVPPDSSGNANSLSWNYPTSTPLSFSISSYSSSSTGTSTSESSAASTASESSSVSTGGAPDITGGLAMRLAGAAGALGFALAL</sequence>
<dbReference type="KEGG" id="aluc:AKAW2_81124A"/>
<reference evidence="3" key="4">
    <citation type="submission" date="2021-02" db="EMBL/GenBank/DDBJ databases">
        <title>Aspergillus luchuensis mut. kawachii IFO 4304 genome sequence.</title>
        <authorList>
            <person name="Mori K."/>
            <person name="Kadooka C."/>
            <person name="Goto M."/>
            <person name="Futagami T."/>
        </authorList>
    </citation>
    <scope>NUCLEOTIDE SEQUENCE</scope>
    <source>
        <strain evidence="3">IFO 4308</strain>
    </source>
</reference>
<evidence type="ECO:0000256" key="2">
    <source>
        <dbReference type="SAM" id="SignalP"/>
    </source>
</evidence>
<organism evidence="4 5">
    <name type="scientific">Aspergillus kawachii</name>
    <name type="common">White koji mold</name>
    <name type="synonym">Aspergillus awamori var. kawachi</name>
    <dbReference type="NCBI Taxonomy" id="1069201"/>
    <lineage>
        <taxon>Eukaryota</taxon>
        <taxon>Fungi</taxon>
        <taxon>Dikarya</taxon>
        <taxon>Ascomycota</taxon>
        <taxon>Pezizomycotina</taxon>
        <taxon>Eurotiomycetes</taxon>
        <taxon>Eurotiomycetidae</taxon>
        <taxon>Eurotiales</taxon>
        <taxon>Aspergillaceae</taxon>
        <taxon>Aspergillus</taxon>
        <taxon>Aspergillus subgen. Circumdati</taxon>
    </lineage>
</organism>
<proteinExistence type="predicted"/>
<accession>A0A146FFV8</accession>
<dbReference type="RefSeq" id="XP_041549085.1">
    <property type="nucleotide sequence ID" value="XM_041682220.1"/>
</dbReference>
<feature type="compositionally biased region" description="Low complexity" evidence="1">
    <location>
        <begin position="75"/>
        <end position="104"/>
    </location>
</feature>
<evidence type="ECO:0000313" key="4">
    <source>
        <dbReference type="EMBL" id="GAT24756.1"/>
    </source>
</evidence>
<evidence type="ECO:0008006" key="7">
    <source>
        <dbReference type="Google" id="ProtNLM"/>
    </source>
</evidence>
<keyword evidence="6" id="KW-1185">Reference proteome</keyword>
<dbReference type="AlphaFoldDB" id="A0A146FFV8"/>
<dbReference type="EMBL" id="AP024432">
    <property type="protein sequence ID" value="BCS05323.1"/>
    <property type="molecule type" value="Genomic_DNA"/>
</dbReference>
<name>A0A146FFV8_ASPKA</name>
<keyword evidence="2" id="KW-0732">Signal</keyword>
<evidence type="ECO:0000313" key="5">
    <source>
        <dbReference type="Proteomes" id="UP000075230"/>
    </source>
</evidence>
<reference evidence="4 5" key="1">
    <citation type="journal article" date="2016" name="DNA Res.">
        <title>Genome sequence of Aspergillus luchuensis NBRC 4314.</title>
        <authorList>
            <person name="Yamada O."/>
            <person name="Machida M."/>
            <person name="Hosoyama A."/>
            <person name="Goto M."/>
            <person name="Takahashi T."/>
            <person name="Futagami T."/>
            <person name="Yamagata Y."/>
            <person name="Takeuchi M."/>
            <person name="Kobayashi T."/>
            <person name="Koike H."/>
            <person name="Abe K."/>
            <person name="Asai K."/>
            <person name="Arita M."/>
            <person name="Fujita N."/>
            <person name="Fukuda K."/>
            <person name="Higa K."/>
            <person name="Horikawa H."/>
            <person name="Ishikawa T."/>
            <person name="Jinno K."/>
            <person name="Kato Y."/>
            <person name="Kirimura K."/>
            <person name="Mizutani O."/>
            <person name="Nakasone K."/>
            <person name="Sano M."/>
            <person name="Shiraishi Y."/>
            <person name="Tsukahara M."/>
            <person name="Gomi K."/>
        </authorList>
    </citation>
    <scope>NUCLEOTIDE SEQUENCE [LARGE SCALE GENOMIC DNA]</scope>
    <source>
        <strain evidence="4 5">RIB 2604</strain>
    </source>
</reference>
<protein>
    <recommendedName>
        <fullName evidence="7">GPI anchored protein</fullName>
    </recommendedName>
</protein>
<gene>
    <name evidence="3" type="ORF">AKAW2_81124A</name>
    <name evidence="4" type="ORF">RIB2604_01805860</name>
</gene>
<evidence type="ECO:0000256" key="1">
    <source>
        <dbReference type="SAM" id="MobiDB-lite"/>
    </source>
</evidence>
<reference evidence="3" key="3">
    <citation type="submission" date="2021-01" db="EMBL/GenBank/DDBJ databases">
        <authorList>
            <consortium name="Aspergillus luchuensis mut. kawachii IFO 4304 genome sequencing consortium"/>
            <person name="Kazuki M."/>
            <person name="Futagami T."/>
        </authorList>
    </citation>
    <scope>NUCLEOTIDE SEQUENCE</scope>
    <source>
        <strain evidence="3">IFO 4308</strain>
    </source>
</reference>
<evidence type="ECO:0000313" key="3">
    <source>
        <dbReference type="EMBL" id="BCS05323.1"/>
    </source>
</evidence>
<feature type="region of interest" description="Disordered" evidence="1">
    <location>
        <begin position="75"/>
        <end position="106"/>
    </location>
</feature>
<evidence type="ECO:0000313" key="6">
    <source>
        <dbReference type="Proteomes" id="UP000661280"/>
    </source>
</evidence>
<dbReference type="EMBL" id="BCWF01000018">
    <property type="protein sequence ID" value="GAT24756.1"/>
    <property type="molecule type" value="Genomic_DNA"/>
</dbReference>
<dbReference type="Proteomes" id="UP000075230">
    <property type="component" value="Unassembled WGS sequence"/>
</dbReference>
<reference evidence="5" key="2">
    <citation type="submission" date="2016-02" db="EMBL/GenBank/DDBJ databases">
        <title>Genome sequencing of Aspergillus luchuensis NBRC 4314.</title>
        <authorList>
            <person name="Yamada O."/>
        </authorList>
    </citation>
    <scope>NUCLEOTIDE SEQUENCE [LARGE SCALE GENOMIC DNA]</scope>
    <source>
        <strain evidence="5">RIB 2604</strain>
    </source>
</reference>
<feature type="signal peptide" evidence="2">
    <location>
        <begin position="1"/>
        <end position="15"/>
    </location>
</feature>
<dbReference type="GeneID" id="64966644"/>